<dbReference type="GO" id="GO:0060090">
    <property type="term" value="F:molecular adaptor activity"/>
    <property type="evidence" value="ECO:0007669"/>
    <property type="project" value="InterPro"/>
</dbReference>
<keyword evidence="4" id="KW-0647">Proteasome</keyword>
<dbReference type="Gene3D" id="1.25.10.10">
    <property type="entry name" value="Leucine-rich Repeat Variant"/>
    <property type="match status" value="3"/>
</dbReference>
<evidence type="ECO:0000313" key="7">
    <source>
        <dbReference type="EMBL" id="KTW30115.1"/>
    </source>
</evidence>
<dbReference type="GO" id="GO:0005634">
    <property type="term" value="C:nucleus"/>
    <property type="evidence" value="ECO:0007669"/>
    <property type="project" value="TreeGrafter"/>
</dbReference>
<feature type="domain" description="Proteasome adapter and scaffold protein ECM29 HEAT-repeat" evidence="6">
    <location>
        <begin position="1302"/>
        <end position="1463"/>
    </location>
</feature>
<feature type="domain" description="Proteasome component Ecm29 N-terminal" evidence="5">
    <location>
        <begin position="9"/>
        <end position="524"/>
    </location>
</feature>
<evidence type="ECO:0000259" key="5">
    <source>
        <dbReference type="Pfam" id="PF13001"/>
    </source>
</evidence>
<dbReference type="InterPro" id="IPR016024">
    <property type="entry name" value="ARM-type_fold"/>
</dbReference>
<evidence type="ECO:0000256" key="2">
    <source>
        <dbReference type="ARBA" id="ARBA00022490"/>
    </source>
</evidence>
<dbReference type="Proteomes" id="UP000054454">
    <property type="component" value="Unassembled WGS sequence"/>
</dbReference>
<evidence type="ECO:0000256" key="1">
    <source>
        <dbReference type="ARBA" id="ARBA00004496"/>
    </source>
</evidence>
<dbReference type="Pfam" id="PF24492">
    <property type="entry name" value="HEAT_ECM29"/>
    <property type="match status" value="1"/>
</dbReference>
<accession>A0A0W4ZP23</accession>
<dbReference type="GO" id="GO:0000502">
    <property type="term" value="C:proteasome complex"/>
    <property type="evidence" value="ECO:0007669"/>
    <property type="project" value="UniProtKB-KW"/>
</dbReference>
<dbReference type="Pfam" id="PF02985">
    <property type="entry name" value="HEAT"/>
    <property type="match status" value="1"/>
</dbReference>
<evidence type="ECO:0000256" key="3">
    <source>
        <dbReference type="ARBA" id="ARBA00022737"/>
    </source>
</evidence>
<dbReference type="GeneID" id="28935406"/>
<dbReference type="GO" id="GO:0036503">
    <property type="term" value="P:ERAD pathway"/>
    <property type="evidence" value="ECO:0007669"/>
    <property type="project" value="TreeGrafter"/>
</dbReference>
<keyword evidence="8" id="KW-1185">Reference proteome</keyword>
<keyword evidence="3" id="KW-0677">Repeat</keyword>
<keyword evidence="2" id="KW-0963">Cytoplasm</keyword>
<dbReference type="InterPro" id="IPR055443">
    <property type="entry name" value="HEAT_ECM29"/>
</dbReference>
<evidence type="ECO:0000256" key="4">
    <source>
        <dbReference type="ARBA" id="ARBA00022942"/>
    </source>
</evidence>
<dbReference type="PANTHER" id="PTHR23346:SF19">
    <property type="entry name" value="PROTEASOME ADAPTER AND SCAFFOLD PROTEIN ECM29"/>
    <property type="match status" value="1"/>
</dbReference>
<evidence type="ECO:0000259" key="6">
    <source>
        <dbReference type="Pfam" id="PF24492"/>
    </source>
</evidence>
<comment type="subcellular location">
    <subcellularLocation>
        <location evidence="1">Cytoplasm</location>
    </subcellularLocation>
</comment>
<proteinExistence type="predicted"/>
<dbReference type="OrthoDB" id="16066at2759"/>
<dbReference type="EMBL" id="LFVZ01000003">
    <property type="protein sequence ID" value="KTW30115.1"/>
    <property type="molecule type" value="Genomic_DNA"/>
</dbReference>
<dbReference type="InterPro" id="IPR000357">
    <property type="entry name" value="HEAT"/>
</dbReference>
<dbReference type="SUPFAM" id="SSF48371">
    <property type="entry name" value="ARM repeat"/>
    <property type="match status" value="3"/>
</dbReference>
<organism evidence="7 8">
    <name type="scientific">Pneumocystis carinii (strain B80)</name>
    <name type="common">Rat pneumocystis pneumonia agent</name>
    <name type="synonym">Pneumocystis carinii f. sp. carinii</name>
    <dbReference type="NCBI Taxonomy" id="1408658"/>
    <lineage>
        <taxon>Eukaryota</taxon>
        <taxon>Fungi</taxon>
        <taxon>Dikarya</taxon>
        <taxon>Ascomycota</taxon>
        <taxon>Taphrinomycotina</taxon>
        <taxon>Pneumocystomycetes</taxon>
        <taxon>Pneumocystaceae</taxon>
        <taxon>Pneumocystis</taxon>
    </lineage>
</organism>
<dbReference type="GO" id="GO:0005737">
    <property type="term" value="C:cytoplasm"/>
    <property type="evidence" value="ECO:0007669"/>
    <property type="project" value="UniProtKB-SubCell"/>
</dbReference>
<dbReference type="Pfam" id="PF23731">
    <property type="entry name" value="ARM_ECM29_C"/>
    <property type="match status" value="1"/>
</dbReference>
<dbReference type="VEuPathDB" id="FungiDB:T552_00593"/>
<dbReference type="PANTHER" id="PTHR23346">
    <property type="entry name" value="TRANSLATIONAL ACTIVATOR GCN1-RELATED"/>
    <property type="match status" value="1"/>
</dbReference>
<dbReference type="Pfam" id="PF13001">
    <property type="entry name" value="ECM29_N"/>
    <property type="match status" value="1"/>
</dbReference>
<dbReference type="InterPro" id="IPR011989">
    <property type="entry name" value="ARM-like"/>
</dbReference>
<dbReference type="InterPro" id="IPR024372">
    <property type="entry name" value="Ecm29_N"/>
</dbReference>
<dbReference type="GO" id="GO:0043248">
    <property type="term" value="P:proteasome assembly"/>
    <property type="evidence" value="ECO:0007669"/>
    <property type="project" value="InterPro"/>
</dbReference>
<evidence type="ECO:0000313" key="8">
    <source>
        <dbReference type="Proteomes" id="UP000054454"/>
    </source>
</evidence>
<reference evidence="8" key="1">
    <citation type="journal article" date="2016" name="Nat. Commun.">
        <title>Genome analysis of three Pneumocystis species reveals adaptation mechanisms to life exclusively in mammalian hosts.</title>
        <authorList>
            <person name="Ma L."/>
            <person name="Chen Z."/>
            <person name="Huang D.W."/>
            <person name="Kutty G."/>
            <person name="Ishihara M."/>
            <person name="Wang H."/>
            <person name="Abouelleil A."/>
            <person name="Bishop L."/>
            <person name="Davey E."/>
            <person name="Deng R."/>
            <person name="Deng X."/>
            <person name="Fan L."/>
            <person name="Fantoni G."/>
            <person name="Fitzgerald M."/>
            <person name="Gogineni E."/>
            <person name="Goldberg J.M."/>
            <person name="Handley G."/>
            <person name="Hu X."/>
            <person name="Huber C."/>
            <person name="Jiao X."/>
            <person name="Jones K."/>
            <person name="Levin J.Z."/>
            <person name="Liu Y."/>
            <person name="Macdonald P."/>
            <person name="Melnikov A."/>
            <person name="Raley C."/>
            <person name="Sassi M."/>
            <person name="Sherman B.T."/>
            <person name="Song X."/>
            <person name="Sykes S."/>
            <person name="Tran B."/>
            <person name="Walsh L."/>
            <person name="Xia Y."/>
            <person name="Yang J."/>
            <person name="Young S."/>
            <person name="Zeng Q."/>
            <person name="Zheng X."/>
            <person name="Stephens R."/>
            <person name="Nusbaum C."/>
            <person name="Birren B.W."/>
            <person name="Azadi P."/>
            <person name="Lempicki R.A."/>
            <person name="Cuomo C.A."/>
            <person name="Kovacs J.A."/>
        </authorList>
    </citation>
    <scope>NUCLEOTIDE SEQUENCE [LARGE SCALE GENOMIC DNA]</scope>
    <source>
        <strain evidence="8">B80</strain>
    </source>
</reference>
<comment type="caution">
    <text evidence="7">The sequence shown here is derived from an EMBL/GenBank/DDBJ whole genome shotgun (WGS) entry which is preliminary data.</text>
</comment>
<dbReference type="RefSeq" id="XP_018226906.1">
    <property type="nucleotide sequence ID" value="XM_018369204.1"/>
</dbReference>
<evidence type="ECO:0008006" key="9">
    <source>
        <dbReference type="Google" id="ProtNLM"/>
    </source>
</evidence>
<sequence length="1834" mass="212227">MADKELKLLDKVEFHLGLANTSIELENTLKTYLCPTLLKLASPYESVRKKVLQICTHIRLRIKSNEDIKLPTNILLEQYHSETVGNFVKNFTLLFLETAFFRLNEEEKKKMLSKLIPGVSTYFIEHKKKITYLILHILEIYGDSHKTNICGFENDQSLKSVFDTSSEDFAFMADVFKDLSLFSLSYFHSLSKKLSKEKIQELSSVNYLNNANLSLNDANFSLQISILKKTCPGLSFDSFKFLTPKGLDTFNIDVLNRIKIGVIQFLSTSYFSLDQKFVTFIIFKFDTDYNISSFAEACLKKLSVDLENEKVINGIYSLLVGDNNELETVKRNPVSAQIYVHLINLLTKSYFAAKNAENILKLLTYGLQNNVQKIIQATIAFVNWIARISPDDILKPIIRPTLTLITNYIQNDEDKNEQLKEQLFMSFGLIAKRETNYIDISVLKFLFDSLKKETKSVRLSIEQSLFLIMPRFQNIQEELLEELNSLLFQIIISDHIDAHFSALRYCLAIFPFHESRARMLCLICLRENCIPKVKEEAKKGLDPYWFLIINQMKDVKQNQDNVFSKNSYNFSSFPAFEDLIETLENQKLNSHGDNFFSRYFESLSPNIKNHMMKFIRQTLIMNLLQNDEYIQNFNPLNTAWEEQLDIAISDNEVFRITYKKKIDIAWNNNTKFKKYLISYFLYLLKNFCETPLEFAYDILELISFGPDDLTLMLTDKFDLLQAFLLLSKENLEYNVPHILGIVGSHYNISIERITELLILFTRSETSQTNRQSFSTHSSLLSLGYILSRLKLRGRLTTINIDLLYQCYNFIIEKVSSGNRLENISALVALGELSIFDTLSDFKTSNQEKFNSLITTIIDLYIKSKTDIKLREIITTTLGKIAATIDPKQPEIDAILNCIFENYQTEHVYSYFIDGEALSCIAAGWKSKFLYKFVDMSVSSIPETSRSEHMDFILKKILQEYIISTKPSLKKASIIWLLSLIRYCGESLSIQDNILIMQNAFILLLSDKDSFIQELASKGLKLLYEKCSEEMKSSLVNDLILCLTSKKKIKRTITSETELFDHEIHRENNTSISTYGDVCSLATELGNPELVYQFLNISSNSTIWQTRKGVAFSINEIISSNTKIDIIKNNPELFKKMISCLFLYKFHPISDVKKVMENIFNIFVNLEKISEFNKDIMDRLLKGLGDQSWYIREASCNALADFLQTQTVESIESYLEDIIIMSFRAIDDIKETVRLAASSLCRCITSFIIKNIGYRNNKKSDQNIILEKSIPIFLKSVISDIQEVKGYALDTLIKICDTSELSLKPFIPVLIDNLLNFLTELEPQAMNYLELNADRFDMTQEQLNDARVSLLRTSPILNAIESCIDKFDEEVARKTIPLLLNTTQKAVGLPTKLACSKVIISIILRKKDYVSLYANDIFRVFQACLFDRNHTARISFSTSLGYIARIASIKNLTLLDSNLKKVYFEEKDEKKLITVASVYKHISIYANEKFVSLFHLFLPIVFLGKHDQFESVSFQFNEIWNENAGGSGFMALHSNKILDFIIFGLDNNHWRLKKISAIALTKVIESSKIDEYLDKLIPNLMDILEGKFWDGKEAVLNAFITLFVYNENYLLDKAYLIQKTFDILVRETKRNNINYQRHVLCHFNRYMELYSTPESFENIYSIIEKYISNDLEKKEISEDNENSKSMGLILREHSLNIIASAFYPKSDKTYTCYVELVRIWKENIQLTWNIQIAICKSIQKIFKKNFLNTFLFDQLKNNDTLLDNWNIIYHALCNKKYESVRNEAVKAAKVFIESLKDYNDSELKSRILKDFNEFKLTENSSMIKADLNHICFSGY</sequence>
<protein>
    <recommendedName>
        <fullName evidence="9">TATA-binding protein interacting (TIP20) domain-containing protein</fullName>
    </recommendedName>
</protein>
<name>A0A0W4ZP23_PNEC8</name>
<gene>
    <name evidence="7" type="ORF">T552_00593</name>
</gene>